<keyword evidence="2" id="KW-0732">Signal</keyword>
<name>A0A4P6JV03_KTERU</name>
<evidence type="ECO:0000256" key="1">
    <source>
        <dbReference type="SAM" id="MobiDB-lite"/>
    </source>
</evidence>
<evidence type="ECO:0000256" key="2">
    <source>
        <dbReference type="SAM" id="SignalP"/>
    </source>
</evidence>
<feature type="region of interest" description="Disordered" evidence="1">
    <location>
        <begin position="30"/>
        <end position="60"/>
    </location>
</feature>
<gene>
    <name evidence="3" type="ORF">EPA93_25665</name>
</gene>
<sequence>MSDKRLRIALRSVPVVLALIMWGTLAAPVSAHQTGSPGSSGAPTTTTPSQTTPSGTTATQSPCSLIESIVSEILQMFGATATYSGCKLPTGNMTTSNGTSASSSMSMSTSSDTGAPSANTPNGSTGTPNGSNTSTAPAGNTSTTPASTPSGATSGNGAPGSTQTAQPEPLFPCTSIITKALMAILQPFGIHAAFHGCQ</sequence>
<dbReference type="KEGG" id="kbs:EPA93_25665"/>
<dbReference type="Proteomes" id="UP000290365">
    <property type="component" value="Chromosome"/>
</dbReference>
<proteinExistence type="predicted"/>
<accession>A0A4P6JV03</accession>
<dbReference type="EMBL" id="CP035758">
    <property type="protein sequence ID" value="QBD79183.1"/>
    <property type="molecule type" value="Genomic_DNA"/>
</dbReference>
<evidence type="ECO:0000313" key="3">
    <source>
        <dbReference type="EMBL" id="QBD79183.1"/>
    </source>
</evidence>
<reference evidence="3 4" key="1">
    <citation type="submission" date="2019-01" db="EMBL/GenBank/DDBJ databases">
        <title>Ktedonosporobacter rubrisoli SCAWS-G2.</title>
        <authorList>
            <person name="Huang Y."/>
            <person name="Yan B."/>
        </authorList>
    </citation>
    <scope>NUCLEOTIDE SEQUENCE [LARGE SCALE GENOMIC DNA]</scope>
    <source>
        <strain evidence="3 4">SCAWS-G2</strain>
    </source>
</reference>
<evidence type="ECO:0000313" key="4">
    <source>
        <dbReference type="Proteomes" id="UP000290365"/>
    </source>
</evidence>
<dbReference type="AlphaFoldDB" id="A0A4P6JV03"/>
<feature type="signal peptide" evidence="2">
    <location>
        <begin position="1"/>
        <end position="26"/>
    </location>
</feature>
<protein>
    <submittedName>
        <fullName evidence="3">Uncharacterized protein</fullName>
    </submittedName>
</protein>
<dbReference type="RefSeq" id="WP_129890236.1">
    <property type="nucleotide sequence ID" value="NZ_CP035758.1"/>
</dbReference>
<organism evidence="3 4">
    <name type="scientific">Ktedonosporobacter rubrisoli</name>
    <dbReference type="NCBI Taxonomy" id="2509675"/>
    <lineage>
        <taxon>Bacteria</taxon>
        <taxon>Bacillati</taxon>
        <taxon>Chloroflexota</taxon>
        <taxon>Ktedonobacteria</taxon>
        <taxon>Ktedonobacterales</taxon>
        <taxon>Ktedonosporobacteraceae</taxon>
        <taxon>Ktedonosporobacter</taxon>
    </lineage>
</organism>
<keyword evidence="4" id="KW-1185">Reference proteome</keyword>
<feature type="chain" id="PRO_5020661369" evidence="2">
    <location>
        <begin position="27"/>
        <end position="198"/>
    </location>
</feature>
<feature type="region of interest" description="Disordered" evidence="1">
    <location>
        <begin position="95"/>
        <end position="168"/>
    </location>
</feature>
<feature type="compositionally biased region" description="Low complexity" evidence="1">
    <location>
        <begin position="95"/>
        <end position="155"/>
    </location>
</feature>
<feature type="compositionally biased region" description="Low complexity" evidence="1">
    <location>
        <begin position="33"/>
        <end position="60"/>
    </location>
</feature>